<dbReference type="STRING" id="1893.SAMN02787144_103838"/>
<keyword evidence="2" id="KW-1133">Transmembrane helix</keyword>
<gene>
    <name evidence="3" type="ORF">SAMN02787144_103838</name>
</gene>
<evidence type="ECO:0000256" key="1">
    <source>
        <dbReference type="SAM" id="MobiDB-lite"/>
    </source>
</evidence>
<protein>
    <submittedName>
        <fullName evidence="3">Uncharacterized protein</fullName>
    </submittedName>
</protein>
<proteinExistence type="predicted"/>
<evidence type="ECO:0000313" key="4">
    <source>
        <dbReference type="Proteomes" id="UP000181909"/>
    </source>
</evidence>
<dbReference type="Proteomes" id="UP000181909">
    <property type="component" value="Unassembled WGS sequence"/>
</dbReference>
<name>A0A1K2F8D2_STRAR</name>
<feature type="transmembrane region" description="Helical" evidence="2">
    <location>
        <begin position="60"/>
        <end position="83"/>
    </location>
</feature>
<keyword evidence="2" id="KW-0472">Membrane</keyword>
<feature type="region of interest" description="Disordered" evidence="1">
    <location>
        <begin position="1"/>
        <end position="31"/>
    </location>
</feature>
<reference evidence="3 4" key="1">
    <citation type="submission" date="2016-11" db="EMBL/GenBank/DDBJ databases">
        <authorList>
            <person name="Jaros S."/>
            <person name="Januszkiewicz K."/>
            <person name="Wedrychowicz H."/>
        </authorList>
    </citation>
    <scope>NUCLEOTIDE SEQUENCE [LARGE SCALE GENOMIC DNA]</scope>
    <source>
        <strain evidence="3 4">OK807</strain>
    </source>
</reference>
<keyword evidence="2" id="KW-0812">Transmembrane</keyword>
<organism evidence="3 4">
    <name type="scientific">Streptomyces atratus</name>
    <dbReference type="NCBI Taxonomy" id="1893"/>
    <lineage>
        <taxon>Bacteria</taxon>
        <taxon>Bacillati</taxon>
        <taxon>Actinomycetota</taxon>
        <taxon>Actinomycetes</taxon>
        <taxon>Kitasatosporales</taxon>
        <taxon>Streptomycetaceae</taxon>
        <taxon>Streptomyces</taxon>
    </lineage>
</organism>
<feature type="compositionally biased region" description="Polar residues" evidence="1">
    <location>
        <begin position="1"/>
        <end position="13"/>
    </location>
</feature>
<dbReference type="EMBL" id="FPJO01000038">
    <property type="protein sequence ID" value="SFY43670.1"/>
    <property type="molecule type" value="Genomic_DNA"/>
</dbReference>
<evidence type="ECO:0000256" key="2">
    <source>
        <dbReference type="SAM" id="Phobius"/>
    </source>
</evidence>
<sequence>MTSTPKGARQNNDLPGPPCPGYRTGRGRDPNLRHETILKQCGKGFFSLPPGKLLNYTPVIGFYPMSALNWILAALSCALFLGVGASGRRSTRSSG</sequence>
<accession>A0A1K2F8D2</accession>
<dbReference type="AlphaFoldDB" id="A0A1K2F8D2"/>
<evidence type="ECO:0000313" key="3">
    <source>
        <dbReference type="EMBL" id="SFY43670.1"/>
    </source>
</evidence>